<keyword evidence="3" id="KW-1185">Reference proteome</keyword>
<gene>
    <name evidence="2" type="ORF">CAOG_004960</name>
</gene>
<feature type="compositionally biased region" description="Low complexity" evidence="1">
    <location>
        <begin position="38"/>
        <end position="53"/>
    </location>
</feature>
<reference evidence="3" key="1">
    <citation type="submission" date="2011-02" db="EMBL/GenBank/DDBJ databases">
        <title>The Genome Sequence of Capsaspora owczarzaki ATCC 30864.</title>
        <authorList>
            <person name="Russ C."/>
            <person name="Cuomo C."/>
            <person name="Burger G."/>
            <person name="Gray M.W."/>
            <person name="Holland P.W.H."/>
            <person name="King N."/>
            <person name="Lang F.B.F."/>
            <person name="Roger A.J."/>
            <person name="Ruiz-Trillo I."/>
            <person name="Young S.K."/>
            <person name="Zeng Q."/>
            <person name="Gargeya S."/>
            <person name="Alvarado L."/>
            <person name="Berlin A."/>
            <person name="Chapman S.B."/>
            <person name="Chen Z."/>
            <person name="Freedman E."/>
            <person name="Gellesch M."/>
            <person name="Goldberg J."/>
            <person name="Griggs A."/>
            <person name="Gujja S."/>
            <person name="Heilman E."/>
            <person name="Heiman D."/>
            <person name="Howarth C."/>
            <person name="Mehta T."/>
            <person name="Neiman D."/>
            <person name="Pearson M."/>
            <person name="Roberts A."/>
            <person name="Saif S."/>
            <person name="Shea T."/>
            <person name="Shenoy N."/>
            <person name="Sisk P."/>
            <person name="Stolte C."/>
            <person name="Sykes S."/>
            <person name="White J."/>
            <person name="Yandava C."/>
            <person name="Haas B."/>
            <person name="Nusbaum C."/>
            <person name="Birren B."/>
        </authorList>
    </citation>
    <scope>NUCLEOTIDE SEQUENCE</scope>
    <source>
        <strain evidence="3">ATCC 30864</strain>
    </source>
</reference>
<dbReference type="OrthoDB" id="340681at2759"/>
<dbReference type="PhylomeDB" id="A0A0D2WSA7"/>
<dbReference type="RefSeq" id="XP_004346645.1">
    <property type="nucleotide sequence ID" value="XM_004346595.2"/>
</dbReference>
<proteinExistence type="predicted"/>
<dbReference type="Proteomes" id="UP000008743">
    <property type="component" value="Unassembled WGS sequence"/>
</dbReference>
<sequence length="766" mass="82958">MDPMDVKPTPQQLKREPMSSRAVASLITIPADDDESKSQSQSQSQSQSRQSQGQGQGAEQVVYEPSGADFDQSESTLPAADQAADPIVKAFDVVLTRSLDGTLYLVQFPLRSPLNNFDQQQPQVRFKPRNQKLEFVSAIARGQYYDPNRGSALAKSANEGVKLAHDGVLAAGAAGPSAGATGGAAGGLSASAAAAATVSARAAFGSDTVAAHAAFTTSSYTTTAQQVDTGKAEAKRPFPFNQIDRSILSSTTVPIRAHNMICYTRGGSIYTHQTSGILQMRPNLDYMDMVVAAEKAEIAETAADEDGNDGLSAASSAAGASAMDAGQAAGDEVVQVKFARKESEKALQARKRSHAYLQAQLEEESWKPMTYYNTTSDVASSAWDRFFDVAADPDKLPLSALQLETRDYLGLLSPVHQQGTQFSAGPVARGVSSNSSLSDRVFSILVNAQILSTDQLFELLGVTDERAIIAAAEPCAGLVRGNWIVKSDLLFSGQTHSATTDTSVKQLIRCRDCVLHLFTTKRVVTRKEILELVKIQTEDLTEILHGIAQPRQHEGYYLKNPDQEDFMSRHSHLVFKHMQMWEALRHQSQLGNVKRDEDKPAVKEEVLAPYAPLEPPSGNNMNEQLNSFMTDVLKHYGVVTHSLIVEALNAARSVMPEKNYLSQVSENDLRQALVRHCVSFGSMGKLVAKSSGDPKLDRFRDAFIRFAGDKTQFKRSDALTAIKLAAGEDPPTAAYNKITKEFAYSKANSWVLKTGSLMDSAAPSAP</sequence>
<dbReference type="STRING" id="595528.A0A0D2WSA7"/>
<dbReference type="GO" id="GO:0042797">
    <property type="term" value="P:tRNA transcription by RNA polymerase III"/>
    <property type="evidence" value="ECO:0007669"/>
    <property type="project" value="TreeGrafter"/>
</dbReference>
<organism evidence="2 3">
    <name type="scientific">Capsaspora owczarzaki (strain ATCC 30864)</name>
    <dbReference type="NCBI Taxonomy" id="595528"/>
    <lineage>
        <taxon>Eukaryota</taxon>
        <taxon>Filasterea</taxon>
        <taxon>Capsaspora</taxon>
    </lineage>
</organism>
<dbReference type="PANTHER" id="PTHR12069:SF0">
    <property type="entry name" value="DNA-DIRECTED RNA POLYMERASE III SUBUNIT RPC5"/>
    <property type="match status" value="1"/>
</dbReference>
<dbReference type="Pfam" id="PF04801">
    <property type="entry name" value="RPC5"/>
    <property type="match status" value="2"/>
</dbReference>
<dbReference type="PANTHER" id="PTHR12069">
    <property type="entry name" value="DNA-DIRECTED RNA POLYMERASES III 80 KDA POLYPEPTIDE RNA POLYMERASE III SUBUNIT 5"/>
    <property type="match status" value="1"/>
</dbReference>
<protein>
    <recommendedName>
        <fullName evidence="4">Sin-like protein conserved region-domain-containing protein</fullName>
    </recommendedName>
</protein>
<dbReference type="InterPro" id="IPR006886">
    <property type="entry name" value="RNA_pol_III_Rpc5"/>
</dbReference>
<evidence type="ECO:0000313" key="2">
    <source>
        <dbReference type="EMBL" id="KJE94293.1"/>
    </source>
</evidence>
<feature type="region of interest" description="Disordered" evidence="1">
    <location>
        <begin position="1"/>
        <end position="60"/>
    </location>
</feature>
<dbReference type="EMBL" id="KE346367">
    <property type="protein sequence ID" value="KJE94293.1"/>
    <property type="molecule type" value="Genomic_DNA"/>
</dbReference>
<dbReference type="AlphaFoldDB" id="A0A0D2WSA7"/>
<accession>A0A0D2WSA7</accession>
<evidence type="ECO:0008006" key="4">
    <source>
        <dbReference type="Google" id="ProtNLM"/>
    </source>
</evidence>
<evidence type="ECO:0000256" key="1">
    <source>
        <dbReference type="SAM" id="MobiDB-lite"/>
    </source>
</evidence>
<evidence type="ECO:0000313" key="3">
    <source>
        <dbReference type="Proteomes" id="UP000008743"/>
    </source>
</evidence>
<dbReference type="OMA" id="INTECEN"/>
<name>A0A0D2WSA7_CAPO3</name>
<dbReference type="eggNOG" id="KOG2354">
    <property type="taxonomic scope" value="Eukaryota"/>
</dbReference>
<dbReference type="InParanoid" id="A0A0D2WSA7"/>
<dbReference type="GO" id="GO:0005666">
    <property type="term" value="C:RNA polymerase III complex"/>
    <property type="evidence" value="ECO:0007669"/>
    <property type="project" value="TreeGrafter"/>
</dbReference>